<evidence type="ECO:0000259" key="5">
    <source>
        <dbReference type="Pfam" id="PF00593"/>
    </source>
</evidence>
<dbReference type="Pfam" id="PF00593">
    <property type="entry name" value="TonB_dep_Rec_b-barrel"/>
    <property type="match status" value="1"/>
</dbReference>
<evidence type="ECO:0000256" key="4">
    <source>
        <dbReference type="SAM" id="Phobius"/>
    </source>
</evidence>
<keyword evidence="4" id="KW-1133">Transmembrane helix</keyword>
<keyword evidence="7" id="KW-1185">Reference proteome</keyword>
<evidence type="ECO:0000256" key="3">
    <source>
        <dbReference type="ARBA" id="ARBA00023237"/>
    </source>
</evidence>
<keyword evidence="4" id="KW-0812">Transmembrane</keyword>
<name>A0A1T0CTA5_9GAMM</name>
<gene>
    <name evidence="6" type="ORF">B0680_01790</name>
</gene>
<feature type="domain" description="TonB-dependent receptor-like beta-barrel" evidence="5">
    <location>
        <begin position="53"/>
        <end position="163"/>
    </location>
</feature>
<feature type="transmembrane region" description="Helical" evidence="4">
    <location>
        <begin position="30"/>
        <end position="52"/>
    </location>
</feature>
<evidence type="ECO:0000256" key="2">
    <source>
        <dbReference type="ARBA" id="ARBA00023136"/>
    </source>
</evidence>
<dbReference type="STRING" id="470453.B0680_01790"/>
<comment type="subcellular location">
    <subcellularLocation>
        <location evidence="1">Cell outer membrane</location>
    </subcellularLocation>
</comment>
<evidence type="ECO:0000256" key="1">
    <source>
        <dbReference type="ARBA" id="ARBA00004442"/>
    </source>
</evidence>
<evidence type="ECO:0000313" key="6">
    <source>
        <dbReference type="EMBL" id="OOS25585.1"/>
    </source>
</evidence>
<dbReference type="Proteomes" id="UP000189800">
    <property type="component" value="Unassembled WGS sequence"/>
</dbReference>
<dbReference type="InterPro" id="IPR036942">
    <property type="entry name" value="Beta-barrel_TonB_sf"/>
</dbReference>
<dbReference type="RefSeq" id="WP_078253341.1">
    <property type="nucleotide sequence ID" value="NZ_MUYU01000006.1"/>
</dbReference>
<organism evidence="6 7">
    <name type="scientific">Moraxella pluranimalium</name>
    <dbReference type="NCBI Taxonomy" id="470453"/>
    <lineage>
        <taxon>Bacteria</taxon>
        <taxon>Pseudomonadati</taxon>
        <taxon>Pseudomonadota</taxon>
        <taxon>Gammaproteobacteria</taxon>
        <taxon>Moraxellales</taxon>
        <taxon>Moraxellaceae</taxon>
        <taxon>Moraxella</taxon>
    </lineage>
</organism>
<dbReference type="SUPFAM" id="SSF56935">
    <property type="entry name" value="Porins"/>
    <property type="match status" value="1"/>
</dbReference>
<keyword evidence="2 4" id="KW-0472">Membrane</keyword>
<protein>
    <recommendedName>
        <fullName evidence="5">TonB-dependent receptor-like beta-barrel domain-containing protein</fullName>
    </recommendedName>
</protein>
<accession>A0A1T0CTA5</accession>
<dbReference type="OrthoDB" id="127311at2"/>
<dbReference type="InterPro" id="IPR000531">
    <property type="entry name" value="Beta-barrel_TonB"/>
</dbReference>
<evidence type="ECO:0000313" key="7">
    <source>
        <dbReference type="Proteomes" id="UP000189800"/>
    </source>
</evidence>
<reference evidence="6 7" key="1">
    <citation type="submission" date="2017-02" db="EMBL/GenBank/DDBJ databases">
        <title>Draft genome sequence of Moraxella pluranimalium CCUG 54913T type strain.</title>
        <authorList>
            <person name="Salva-Serra F."/>
            <person name="Engstrom-Jakobsson H."/>
            <person name="Thorell K."/>
            <person name="Jaen-Luchoro D."/>
            <person name="Gonzales-Siles L."/>
            <person name="Karlsson R."/>
            <person name="Yazdan S."/>
            <person name="Boulund F."/>
            <person name="Johnning A."/>
            <person name="Engstrand L."/>
            <person name="Kristiansson E."/>
            <person name="Moore E."/>
        </authorList>
    </citation>
    <scope>NUCLEOTIDE SEQUENCE [LARGE SCALE GENOMIC DNA]</scope>
    <source>
        <strain evidence="6 7">CCUG 54913</strain>
    </source>
</reference>
<sequence length="190" mass="22003">MVNWWSIGDKTNLQLFALHENQPKAGDRNFFWLLKACYFLSMASICLMIFFAPDPNYHDLNTKQNQIGYQLDHQINDNLTFSQKTRYGKYNDYLKSLITWYSAGGSDLVRKARIFDYTNRSFQTDNSLHFKTNTGKLSHSIMAGVDFTNIDRQESTYLGDAPNIDWQATSMVLLSTNLRYEPKVNKAIAK</sequence>
<dbReference type="GO" id="GO:0009279">
    <property type="term" value="C:cell outer membrane"/>
    <property type="evidence" value="ECO:0007669"/>
    <property type="project" value="UniProtKB-SubCell"/>
</dbReference>
<keyword evidence="3" id="KW-0998">Cell outer membrane</keyword>
<dbReference type="Gene3D" id="2.40.170.20">
    <property type="entry name" value="TonB-dependent receptor, beta-barrel domain"/>
    <property type="match status" value="1"/>
</dbReference>
<dbReference type="AlphaFoldDB" id="A0A1T0CTA5"/>
<comment type="caution">
    <text evidence="6">The sequence shown here is derived from an EMBL/GenBank/DDBJ whole genome shotgun (WGS) entry which is preliminary data.</text>
</comment>
<proteinExistence type="predicted"/>
<dbReference type="EMBL" id="MUYU01000006">
    <property type="protein sequence ID" value="OOS25585.1"/>
    <property type="molecule type" value="Genomic_DNA"/>
</dbReference>